<feature type="compositionally biased region" description="Polar residues" evidence="2">
    <location>
        <begin position="319"/>
        <end position="328"/>
    </location>
</feature>
<dbReference type="SUPFAM" id="SSF75217">
    <property type="entry name" value="alpha/beta knot"/>
    <property type="match status" value="1"/>
</dbReference>
<dbReference type="PANTHER" id="PTHR12150:SF13">
    <property type="entry name" value="METHYLTRANSFERASE C9ORF114-RELATED"/>
    <property type="match status" value="1"/>
</dbReference>
<protein>
    <submittedName>
        <fullName evidence="3">Methyltransferase-like 1</fullName>
    </submittedName>
</protein>
<dbReference type="EMBL" id="JAHLQT010007499">
    <property type="protein sequence ID" value="KAG7174601.1"/>
    <property type="molecule type" value="Genomic_DNA"/>
</dbReference>
<dbReference type="Gene3D" id="3.40.1280.10">
    <property type="match status" value="1"/>
</dbReference>
<keyword evidence="4" id="KW-1185">Reference proteome</keyword>
<dbReference type="InterPro" id="IPR029026">
    <property type="entry name" value="tRNA_m1G_MTases_N"/>
</dbReference>
<accession>A0A8J5TH16</accession>
<dbReference type="Proteomes" id="UP000747542">
    <property type="component" value="Unassembled WGS sequence"/>
</dbReference>
<dbReference type="GO" id="GO:0008168">
    <property type="term" value="F:methyltransferase activity"/>
    <property type="evidence" value="ECO:0007669"/>
    <property type="project" value="UniProtKB-KW"/>
</dbReference>
<dbReference type="AlphaFoldDB" id="A0A8J5TH16"/>
<evidence type="ECO:0000256" key="1">
    <source>
        <dbReference type="ARBA" id="ARBA00009841"/>
    </source>
</evidence>
<keyword evidence="3" id="KW-0808">Transferase</keyword>
<dbReference type="Pfam" id="PF02598">
    <property type="entry name" value="Methyltrn_RNA_3"/>
    <property type="match status" value="2"/>
</dbReference>
<keyword evidence="3" id="KW-0489">Methyltransferase</keyword>
<feature type="region of interest" description="Disordered" evidence="2">
    <location>
        <begin position="1"/>
        <end position="32"/>
    </location>
</feature>
<gene>
    <name evidence="3" type="primary">Mt-L1</name>
    <name evidence="3" type="ORF">Hamer_G015726</name>
</gene>
<comment type="similarity">
    <text evidence="1">Belongs to the class IV-like SAM-binding methyltransferase superfamily.</text>
</comment>
<evidence type="ECO:0000313" key="3">
    <source>
        <dbReference type="EMBL" id="KAG7174601.1"/>
    </source>
</evidence>
<dbReference type="CDD" id="cd18086">
    <property type="entry name" value="HsC9orf114-like"/>
    <property type="match status" value="1"/>
</dbReference>
<evidence type="ECO:0000256" key="2">
    <source>
        <dbReference type="SAM" id="MobiDB-lite"/>
    </source>
</evidence>
<reference evidence="3" key="1">
    <citation type="journal article" date="2021" name="Sci. Adv.">
        <title>The American lobster genome reveals insights on longevity, neural, and immune adaptations.</title>
        <authorList>
            <person name="Polinski J.M."/>
            <person name="Zimin A.V."/>
            <person name="Clark K.F."/>
            <person name="Kohn A.B."/>
            <person name="Sadowski N."/>
            <person name="Timp W."/>
            <person name="Ptitsyn A."/>
            <person name="Khanna P."/>
            <person name="Romanova D.Y."/>
            <person name="Williams P."/>
            <person name="Greenwood S.J."/>
            <person name="Moroz L.L."/>
            <person name="Walt D.R."/>
            <person name="Bodnar A.G."/>
        </authorList>
    </citation>
    <scope>NUCLEOTIDE SEQUENCE</scope>
    <source>
        <strain evidence="3">GMGI-L3</strain>
    </source>
</reference>
<dbReference type="GO" id="GO:0032259">
    <property type="term" value="P:methylation"/>
    <property type="evidence" value="ECO:0007669"/>
    <property type="project" value="UniProtKB-KW"/>
</dbReference>
<organism evidence="3 4">
    <name type="scientific">Homarus americanus</name>
    <name type="common">American lobster</name>
    <dbReference type="NCBI Taxonomy" id="6706"/>
    <lineage>
        <taxon>Eukaryota</taxon>
        <taxon>Metazoa</taxon>
        <taxon>Ecdysozoa</taxon>
        <taxon>Arthropoda</taxon>
        <taxon>Crustacea</taxon>
        <taxon>Multicrustacea</taxon>
        <taxon>Malacostraca</taxon>
        <taxon>Eumalacostraca</taxon>
        <taxon>Eucarida</taxon>
        <taxon>Decapoda</taxon>
        <taxon>Pleocyemata</taxon>
        <taxon>Astacidea</taxon>
        <taxon>Nephropoidea</taxon>
        <taxon>Nephropidae</taxon>
        <taxon>Homarus</taxon>
    </lineage>
</organism>
<proteinExistence type="inferred from homology"/>
<dbReference type="PANTHER" id="PTHR12150">
    <property type="entry name" value="CLASS IV SAM-BINDING METHYLTRANSFERASE-RELATED"/>
    <property type="match status" value="1"/>
</dbReference>
<name>A0A8J5TH16_HOMAM</name>
<feature type="region of interest" description="Disordered" evidence="2">
    <location>
        <begin position="319"/>
        <end position="341"/>
    </location>
</feature>
<sequence length="341" mass="38880">MYSGEKQNSGSFQRHKRFADDSEEHYEFESDRKTKNIDRPNFEMWNFSRQGNFKEKNKWQKWETSLEDKFVDVPKPNKPRNYTISIAVPASILEETCIKDELRTYVVGQLARAANIYSVDEIVVYDDGCWRKKEGVVLERGSKLMSFVDVGLATNVSIDQKLEPGLRVTVKLPPEAREMRKPFGTVVSPDEPRVEAGYYWGYRVRVAHSLTEVLTGSRFPDGYDLLIGTSDKGEDIKKTEYPTFSHALIVFGGVEGLEAAVEADSELEATEPLHLFDFYTNTCPLQQTRTIRTEEAVLISLCVLQDKLVPKGIMEPSKDVQNCDSNLKSQKRKKSKDPQTS</sequence>
<feature type="compositionally biased region" description="Polar residues" evidence="2">
    <location>
        <begin position="1"/>
        <end position="12"/>
    </location>
</feature>
<evidence type="ECO:0000313" key="4">
    <source>
        <dbReference type="Proteomes" id="UP000747542"/>
    </source>
</evidence>
<dbReference type="InterPro" id="IPR003750">
    <property type="entry name" value="Put_MeTrfase-C9orf114-like"/>
</dbReference>
<comment type="caution">
    <text evidence="3">The sequence shown here is derived from an EMBL/GenBank/DDBJ whole genome shotgun (WGS) entry which is preliminary data.</text>
</comment>
<dbReference type="InterPro" id="IPR029028">
    <property type="entry name" value="Alpha/beta_knot_MTases"/>
</dbReference>